<dbReference type="Gene3D" id="3.55.30.10">
    <property type="entry name" value="Hsp33 domain"/>
    <property type="match status" value="1"/>
</dbReference>
<dbReference type="PANTHER" id="PTHR30111">
    <property type="entry name" value="33 KDA CHAPERONIN"/>
    <property type="match status" value="1"/>
</dbReference>
<evidence type="ECO:0000256" key="1">
    <source>
        <dbReference type="ARBA" id="ARBA00022490"/>
    </source>
</evidence>
<keyword evidence="7" id="KW-0676">Redox-active center</keyword>
<dbReference type="Pfam" id="PF01430">
    <property type="entry name" value="HSP33"/>
    <property type="match status" value="1"/>
</dbReference>
<dbReference type="InterPro" id="IPR027417">
    <property type="entry name" value="P-loop_NTPase"/>
</dbReference>
<dbReference type="AlphaFoldDB" id="A0AAW1QZL0"/>
<dbReference type="SUPFAM" id="SSF118352">
    <property type="entry name" value="HSP33 redox switch-like"/>
    <property type="match status" value="1"/>
</dbReference>
<dbReference type="SMART" id="SM00382">
    <property type="entry name" value="AAA"/>
    <property type="match status" value="1"/>
</dbReference>
<evidence type="ECO:0000259" key="9">
    <source>
        <dbReference type="PROSITE" id="PS50893"/>
    </source>
</evidence>
<evidence type="ECO:0000256" key="2">
    <source>
        <dbReference type="ARBA" id="ARBA00022741"/>
    </source>
</evidence>
<comment type="caution">
    <text evidence="10">The sequence shown here is derived from an EMBL/GenBank/DDBJ whole genome shotgun (WGS) entry which is preliminary data.</text>
</comment>
<keyword evidence="1" id="KW-0963">Cytoplasm</keyword>
<dbReference type="GO" id="GO:0044183">
    <property type="term" value="F:protein folding chaperone"/>
    <property type="evidence" value="ECO:0007669"/>
    <property type="project" value="TreeGrafter"/>
</dbReference>
<keyword evidence="2" id="KW-0547">Nucleotide-binding</keyword>
<dbReference type="PANTHER" id="PTHR30111:SF1">
    <property type="entry name" value="33 KDA CHAPERONIN"/>
    <property type="match status" value="1"/>
</dbReference>
<dbReference type="CDD" id="cd00498">
    <property type="entry name" value="Hsp33"/>
    <property type="match status" value="1"/>
</dbReference>
<feature type="domain" description="ABC transporter" evidence="9">
    <location>
        <begin position="283"/>
        <end position="518"/>
    </location>
</feature>
<dbReference type="Gene3D" id="3.90.1280.10">
    <property type="entry name" value="HSP33 redox switch-like"/>
    <property type="match status" value="1"/>
</dbReference>
<keyword evidence="6" id="KW-0143">Chaperone</keyword>
<dbReference type="InterPro" id="IPR000397">
    <property type="entry name" value="Heat_shock_Hsp33"/>
</dbReference>
<evidence type="ECO:0000256" key="8">
    <source>
        <dbReference type="SAM" id="MobiDB-lite"/>
    </source>
</evidence>
<dbReference type="EMBL" id="JALJOU010000063">
    <property type="protein sequence ID" value="KAK9826750.1"/>
    <property type="molecule type" value="Genomic_DNA"/>
</dbReference>
<proteinExistence type="predicted"/>
<dbReference type="InterPro" id="IPR016154">
    <property type="entry name" value="Heat_shock_Hsp33_C"/>
</dbReference>
<dbReference type="InterPro" id="IPR003593">
    <property type="entry name" value="AAA+_ATPase"/>
</dbReference>
<keyword evidence="3" id="KW-0862">Zinc</keyword>
<name>A0AAW1QZL0_9CHLO</name>
<keyword evidence="5" id="KW-1015">Disulfide bond</keyword>
<accession>A0AAW1QZL0</accession>
<dbReference type="GO" id="GO:0051082">
    <property type="term" value="F:unfolded protein binding"/>
    <property type="evidence" value="ECO:0007669"/>
    <property type="project" value="InterPro"/>
</dbReference>
<dbReference type="PROSITE" id="PS50893">
    <property type="entry name" value="ABC_TRANSPORTER_2"/>
    <property type="match status" value="1"/>
</dbReference>
<dbReference type="InterPro" id="IPR016153">
    <property type="entry name" value="Heat_shock_Hsp33_N"/>
</dbReference>
<dbReference type="SUPFAM" id="SSF64397">
    <property type="entry name" value="Hsp33 domain"/>
    <property type="match status" value="1"/>
</dbReference>
<evidence type="ECO:0000256" key="3">
    <source>
        <dbReference type="ARBA" id="ARBA00022833"/>
    </source>
</evidence>
<evidence type="ECO:0000313" key="10">
    <source>
        <dbReference type="EMBL" id="KAK9826750.1"/>
    </source>
</evidence>
<protein>
    <recommendedName>
        <fullName evidence="9">ABC transporter domain-containing protein</fullName>
    </recommendedName>
</protein>
<evidence type="ECO:0000256" key="4">
    <source>
        <dbReference type="ARBA" id="ARBA00022840"/>
    </source>
</evidence>
<evidence type="ECO:0000256" key="5">
    <source>
        <dbReference type="ARBA" id="ARBA00023157"/>
    </source>
</evidence>
<dbReference type="SUPFAM" id="SSF52540">
    <property type="entry name" value="P-loop containing nucleoside triphosphate hydrolases"/>
    <property type="match status" value="1"/>
</dbReference>
<evidence type="ECO:0000313" key="11">
    <source>
        <dbReference type="Proteomes" id="UP001445335"/>
    </source>
</evidence>
<evidence type="ECO:0000256" key="6">
    <source>
        <dbReference type="ARBA" id="ARBA00023186"/>
    </source>
</evidence>
<dbReference type="GO" id="GO:0016887">
    <property type="term" value="F:ATP hydrolysis activity"/>
    <property type="evidence" value="ECO:0007669"/>
    <property type="project" value="InterPro"/>
</dbReference>
<organism evidence="10 11">
    <name type="scientific">Elliptochloris bilobata</name>
    <dbReference type="NCBI Taxonomy" id="381761"/>
    <lineage>
        <taxon>Eukaryota</taxon>
        <taxon>Viridiplantae</taxon>
        <taxon>Chlorophyta</taxon>
        <taxon>core chlorophytes</taxon>
        <taxon>Trebouxiophyceae</taxon>
        <taxon>Trebouxiophyceae incertae sedis</taxon>
        <taxon>Elliptochloris clade</taxon>
        <taxon>Elliptochloris</taxon>
    </lineage>
</organism>
<dbReference type="Pfam" id="PF00005">
    <property type="entry name" value="ABC_tran"/>
    <property type="match status" value="1"/>
</dbReference>
<dbReference type="GO" id="GO:0005524">
    <property type="term" value="F:ATP binding"/>
    <property type="evidence" value="ECO:0007669"/>
    <property type="project" value="UniProtKB-KW"/>
</dbReference>
<dbReference type="GO" id="GO:0005737">
    <property type="term" value="C:cytoplasm"/>
    <property type="evidence" value="ECO:0007669"/>
    <property type="project" value="InterPro"/>
</dbReference>
<dbReference type="Gene3D" id="3.40.50.300">
    <property type="entry name" value="P-loop containing nucleotide triphosphate hydrolases"/>
    <property type="match status" value="1"/>
</dbReference>
<keyword evidence="11" id="KW-1185">Reference proteome</keyword>
<evidence type="ECO:0000256" key="7">
    <source>
        <dbReference type="ARBA" id="ARBA00023284"/>
    </source>
</evidence>
<dbReference type="GO" id="GO:0042026">
    <property type="term" value="P:protein refolding"/>
    <property type="evidence" value="ECO:0007669"/>
    <property type="project" value="TreeGrafter"/>
</dbReference>
<keyword evidence="4" id="KW-0067">ATP-binding</keyword>
<sequence length="566" mass="60460">MSDNGEVSVLVVDGTQLVQEACRRHNTSPTASAALGRALLGTLLLGCFRAEGEATQVSFQGNGPLANLQTIADATGMVKGKVGNPHADPPLRADGKLDVGAAVGRGVLSVVRSHPAQEKPYTGLVEIRSGEIAEDLAAYLADSEQVNSALALGVSVNRDISIRAAGGYMVQVLPFASEATLSRLEANVGAAPSVTDMLLSGAVPADIAARLLDGLGATPGISLVPRYGPCEAAALQEWMKRAVALLGDAEVRQILGKEGRIEVTCEFCRETYTFQEHENEDTVVVSTLSFAYPGHKPLISDVSLRLPHGSRCLLIGANGAGKTTLLQVLAGKFMVDKDAVRILGRPAFHDITLAASGDLSYLGAQWRRDVAFAGYDVPIQADIGAGDIIHNVEGVDPARRAQLMELLDINPSWRLNRVSDGQRRRVQICMGLLKPYQVLLLDEVTVDMDVVGRLDLLAFFEEECAARGATILYATHIFDGLARWATHLALVEEGRLVLGGPVGDVPELRAGGKLLGVVEAWLRSERERRRAAEVADPNARTRRPGAPLPRSSAPAMPTKHMMFFRG</sequence>
<dbReference type="Proteomes" id="UP001445335">
    <property type="component" value="Unassembled WGS sequence"/>
</dbReference>
<dbReference type="InterPro" id="IPR003439">
    <property type="entry name" value="ABC_transporter-like_ATP-bd"/>
</dbReference>
<gene>
    <name evidence="10" type="ORF">WJX81_004901</name>
</gene>
<feature type="region of interest" description="Disordered" evidence="8">
    <location>
        <begin position="532"/>
        <end position="557"/>
    </location>
</feature>
<reference evidence="10 11" key="1">
    <citation type="journal article" date="2024" name="Nat. Commun.">
        <title>Phylogenomics reveals the evolutionary origins of lichenization in chlorophyte algae.</title>
        <authorList>
            <person name="Puginier C."/>
            <person name="Libourel C."/>
            <person name="Otte J."/>
            <person name="Skaloud P."/>
            <person name="Haon M."/>
            <person name="Grisel S."/>
            <person name="Petersen M."/>
            <person name="Berrin J.G."/>
            <person name="Delaux P.M."/>
            <person name="Dal Grande F."/>
            <person name="Keller J."/>
        </authorList>
    </citation>
    <scope>NUCLEOTIDE SEQUENCE [LARGE SCALE GENOMIC DNA]</scope>
    <source>
        <strain evidence="10 11">SAG 245.80</strain>
    </source>
</reference>